<protein>
    <submittedName>
        <fullName evidence="2">Uncharacterized protein</fullName>
    </submittedName>
</protein>
<dbReference type="Proteomes" id="UP000602905">
    <property type="component" value="Unassembled WGS sequence"/>
</dbReference>
<name>A0A8H7HLZ0_9AGAM</name>
<evidence type="ECO:0000313" key="3">
    <source>
        <dbReference type="Proteomes" id="UP000602905"/>
    </source>
</evidence>
<dbReference type="OrthoDB" id="3216957at2759"/>
<organism evidence="2 3">
    <name type="scientific">Rhizoctonia solani</name>
    <dbReference type="NCBI Taxonomy" id="456999"/>
    <lineage>
        <taxon>Eukaryota</taxon>
        <taxon>Fungi</taxon>
        <taxon>Dikarya</taxon>
        <taxon>Basidiomycota</taxon>
        <taxon>Agaricomycotina</taxon>
        <taxon>Agaricomycetes</taxon>
        <taxon>Cantharellales</taxon>
        <taxon>Ceratobasidiaceae</taxon>
        <taxon>Rhizoctonia</taxon>
    </lineage>
</organism>
<dbReference type="EMBL" id="JACYCD010000238">
    <property type="protein sequence ID" value="KAF8699492.1"/>
    <property type="molecule type" value="Genomic_DNA"/>
</dbReference>
<evidence type="ECO:0000313" key="2">
    <source>
        <dbReference type="EMBL" id="KAF8699492.1"/>
    </source>
</evidence>
<proteinExistence type="predicted"/>
<dbReference type="AlphaFoldDB" id="A0A8H7HLZ0"/>
<comment type="caution">
    <text evidence="2">The sequence shown here is derived from an EMBL/GenBank/DDBJ whole genome shotgun (WGS) entry which is preliminary data.</text>
</comment>
<feature type="region of interest" description="Disordered" evidence="1">
    <location>
        <begin position="176"/>
        <end position="196"/>
    </location>
</feature>
<sequence>MVLSNVSTQVFEGSIDPYDPEYHWGGVSIYPEGPIPTQIEYPGLPAGATLPPGIPIHLDHFVTPAPPHLAHTPLECPGAPRPDKKPMKSSAVEVTPLGSTSRPNYHSGLYGLHRRLPSSRPTFVYAYQCVEGGRWDHLPESLHPMEQNLRVQAQSLDIASEEACEPEVEVVELRVSHPRYDSSTNRPTGDEKPLNTNRHLKRALQNFRVQFGQMEENGC</sequence>
<accession>A0A8H7HLZ0</accession>
<feature type="non-terminal residue" evidence="2">
    <location>
        <position position="219"/>
    </location>
</feature>
<reference evidence="2" key="1">
    <citation type="submission" date="2020-09" db="EMBL/GenBank/DDBJ databases">
        <title>Comparative genome analyses of four rice-infecting Rhizoctonia solani isolates reveal extensive enrichment of homogalacturonan modification genes.</title>
        <authorList>
            <person name="Lee D.-Y."/>
            <person name="Jeon J."/>
            <person name="Kim K.-T."/>
            <person name="Cheong K."/>
            <person name="Song H."/>
            <person name="Choi G."/>
            <person name="Ko J."/>
            <person name="Opiyo S.O."/>
            <person name="Zuo S."/>
            <person name="Madhav S."/>
            <person name="Lee Y.-H."/>
            <person name="Wang G.-L."/>
        </authorList>
    </citation>
    <scope>NUCLEOTIDE SEQUENCE</scope>
    <source>
        <strain evidence="2">AG1-IA WGL</strain>
    </source>
</reference>
<evidence type="ECO:0000256" key="1">
    <source>
        <dbReference type="SAM" id="MobiDB-lite"/>
    </source>
</evidence>
<gene>
    <name evidence="2" type="ORF">RHS03_07029</name>
</gene>